<name>A0A5J4V051_9EUKA</name>
<evidence type="ECO:0000313" key="2">
    <source>
        <dbReference type="Proteomes" id="UP000324800"/>
    </source>
</evidence>
<evidence type="ECO:0000313" key="1">
    <source>
        <dbReference type="EMBL" id="KAA6375904.1"/>
    </source>
</evidence>
<dbReference type="AlphaFoldDB" id="A0A5J4V051"/>
<reference evidence="1 2" key="1">
    <citation type="submission" date="2019-03" db="EMBL/GenBank/DDBJ databases">
        <title>Single cell metagenomics reveals metabolic interactions within the superorganism composed of flagellate Streblomastix strix and complex community of Bacteroidetes bacteria on its surface.</title>
        <authorList>
            <person name="Treitli S.C."/>
            <person name="Kolisko M."/>
            <person name="Husnik F."/>
            <person name="Keeling P."/>
            <person name="Hampl V."/>
        </authorList>
    </citation>
    <scope>NUCLEOTIDE SEQUENCE [LARGE SCALE GENOMIC DNA]</scope>
    <source>
        <strain evidence="1">ST1C</strain>
    </source>
</reference>
<sequence>MGNSLERQKIKEAGVIITSFAASYEEMKKTKFSCEFKKLIKKPNFLHSLSALSLYKVGTHLKEEEERQRNDLRHQSRYCLFQIQRDGDEQDFADLVNVGIGKVLTIAFCTAGGAGEEEDWEIFNVLNHFYYFLRELYEGRHYQQLSLKPLQLLARRTEEQIEEEGANDELEAQIKNNENNSYISVWANKAKAVILNCFIRRR</sequence>
<proteinExistence type="predicted"/>
<protein>
    <submittedName>
        <fullName evidence="1">Uncharacterized protein</fullName>
    </submittedName>
</protein>
<organism evidence="1 2">
    <name type="scientific">Streblomastix strix</name>
    <dbReference type="NCBI Taxonomy" id="222440"/>
    <lineage>
        <taxon>Eukaryota</taxon>
        <taxon>Metamonada</taxon>
        <taxon>Preaxostyla</taxon>
        <taxon>Oxymonadida</taxon>
        <taxon>Streblomastigidae</taxon>
        <taxon>Streblomastix</taxon>
    </lineage>
</organism>
<accession>A0A5J4V051</accession>
<dbReference type="EMBL" id="SNRW01010908">
    <property type="protein sequence ID" value="KAA6375904.1"/>
    <property type="molecule type" value="Genomic_DNA"/>
</dbReference>
<comment type="caution">
    <text evidence="1">The sequence shown here is derived from an EMBL/GenBank/DDBJ whole genome shotgun (WGS) entry which is preliminary data.</text>
</comment>
<gene>
    <name evidence="1" type="ORF">EZS28_028570</name>
</gene>
<dbReference type="Proteomes" id="UP000324800">
    <property type="component" value="Unassembled WGS sequence"/>
</dbReference>